<keyword evidence="2" id="KW-1185">Reference proteome</keyword>
<sequence>MLLSFTFALKIQIYEIISTSQFIYYQLVNAGFF</sequence>
<evidence type="ECO:0000313" key="2">
    <source>
        <dbReference type="Proteomes" id="UP000199321"/>
    </source>
</evidence>
<name>A0A1G7DUC8_9FLAO</name>
<organism evidence="1 2">
    <name type="scientific">Ulvibacter litoralis</name>
    <dbReference type="NCBI Taxonomy" id="227084"/>
    <lineage>
        <taxon>Bacteria</taxon>
        <taxon>Pseudomonadati</taxon>
        <taxon>Bacteroidota</taxon>
        <taxon>Flavobacteriia</taxon>
        <taxon>Flavobacteriales</taxon>
        <taxon>Flavobacteriaceae</taxon>
        <taxon>Ulvibacter</taxon>
    </lineage>
</organism>
<dbReference type="AlphaFoldDB" id="A0A1G7DUC8"/>
<accession>A0A1G7DUC8</accession>
<dbReference type="EMBL" id="FNBA01000001">
    <property type="protein sequence ID" value="SDE55071.1"/>
    <property type="molecule type" value="Genomic_DNA"/>
</dbReference>
<dbReference type="STRING" id="227084.SAMN05421855_1011174"/>
<evidence type="ECO:0000313" key="1">
    <source>
        <dbReference type="EMBL" id="SDE55071.1"/>
    </source>
</evidence>
<reference evidence="1 2" key="1">
    <citation type="submission" date="2016-10" db="EMBL/GenBank/DDBJ databases">
        <authorList>
            <person name="de Groot N.N."/>
        </authorList>
    </citation>
    <scope>NUCLEOTIDE SEQUENCE [LARGE SCALE GENOMIC DNA]</scope>
    <source>
        <strain evidence="1 2">DSM 16195</strain>
    </source>
</reference>
<dbReference type="Proteomes" id="UP000199321">
    <property type="component" value="Unassembled WGS sequence"/>
</dbReference>
<gene>
    <name evidence="1" type="ORF">SAMN05421855_1011174</name>
</gene>
<proteinExistence type="predicted"/>
<protein>
    <submittedName>
        <fullName evidence="1">Uncharacterized protein</fullName>
    </submittedName>
</protein>